<comment type="similarity">
    <text evidence="1">Belongs to the DP1 family.</text>
</comment>
<dbReference type="OMA" id="HCAAMQV"/>
<organism evidence="2 3">
    <name type="scientific">Saprolegnia parasitica (strain CBS 223.65)</name>
    <dbReference type="NCBI Taxonomy" id="695850"/>
    <lineage>
        <taxon>Eukaryota</taxon>
        <taxon>Sar</taxon>
        <taxon>Stramenopiles</taxon>
        <taxon>Oomycota</taxon>
        <taxon>Saprolegniomycetes</taxon>
        <taxon>Saprolegniales</taxon>
        <taxon>Saprolegniaceae</taxon>
        <taxon>Saprolegnia</taxon>
    </lineage>
</organism>
<protein>
    <submittedName>
        <fullName evidence="2">Uncharacterized protein</fullName>
    </submittedName>
</protein>
<name>A0A067CBH4_SAPPC</name>
<dbReference type="Proteomes" id="UP000030745">
    <property type="component" value="Unassembled WGS sequence"/>
</dbReference>
<dbReference type="KEGG" id="spar:SPRG_20267"/>
<dbReference type="RefSeq" id="XP_012201250.1">
    <property type="nucleotide sequence ID" value="XM_012345860.1"/>
</dbReference>
<dbReference type="GeneID" id="24141458"/>
<evidence type="ECO:0000313" key="2">
    <source>
        <dbReference type="EMBL" id="KDO28109.1"/>
    </source>
</evidence>
<evidence type="ECO:0000313" key="3">
    <source>
        <dbReference type="Proteomes" id="UP000030745"/>
    </source>
</evidence>
<dbReference type="PANTHER" id="PTHR12300">
    <property type="entry name" value="HVA22-LIKE PROTEINS"/>
    <property type="match status" value="1"/>
</dbReference>
<dbReference type="EMBL" id="KK583213">
    <property type="protein sequence ID" value="KDO28109.1"/>
    <property type="molecule type" value="Genomic_DNA"/>
</dbReference>
<reference evidence="2 3" key="1">
    <citation type="journal article" date="2013" name="PLoS Genet.">
        <title>Distinctive expansion of potential virulence genes in the genome of the oomycete fish pathogen Saprolegnia parasitica.</title>
        <authorList>
            <person name="Jiang R.H."/>
            <person name="de Bruijn I."/>
            <person name="Haas B.J."/>
            <person name="Belmonte R."/>
            <person name="Lobach L."/>
            <person name="Christie J."/>
            <person name="van den Ackerveken G."/>
            <person name="Bottin A."/>
            <person name="Bulone V."/>
            <person name="Diaz-Moreno S.M."/>
            <person name="Dumas B."/>
            <person name="Fan L."/>
            <person name="Gaulin E."/>
            <person name="Govers F."/>
            <person name="Grenville-Briggs L.J."/>
            <person name="Horner N.R."/>
            <person name="Levin J.Z."/>
            <person name="Mammella M."/>
            <person name="Meijer H.J."/>
            <person name="Morris P."/>
            <person name="Nusbaum C."/>
            <person name="Oome S."/>
            <person name="Phillips A.J."/>
            <person name="van Rooyen D."/>
            <person name="Rzeszutek E."/>
            <person name="Saraiva M."/>
            <person name="Secombes C.J."/>
            <person name="Seidl M.F."/>
            <person name="Snel B."/>
            <person name="Stassen J.H."/>
            <person name="Sykes S."/>
            <person name="Tripathy S."/>
            <person name="van den Berg H."/>
            <person name="Vega-Arreguin J.C."/>
            <person name="Wawra S."/>
            <person name="Young S.K."/>
            <person name="Zeng Q."/>
            <person name="Dieguez-Uribeondo J."/>
            <person name="Russ C."/>
            <person name="Tyler B.M."/>
            <person name="van West P."/>
        </authorList>
    </citation>
    <scope>NUCLEOTIDE SEQUENCE [LARGE SCALE GENOMIC DNA]</scope>
    <source>
        <strain evidence="2 3">CBS 223.65</strain>
    </source>
</reference>
<dbReference type="GO" id="GO:0016020">
    <property type="term" value="C:membrane"/>
    <property type="evidence" value="ECO:0007669"/>
    <property type="project" value="UniProtKB-SubCell"/>
</dbReference>
<dbReference type="STRING" id="695850.A0A067CBH4"/>
<dbReference type="VEuPathDB" id="FungiDB:SPRG_20267"/>
<dbReference type="OrthoDB" id="434647at2759"/>
<accession>A0A067CBH4</accession>
<keyword evidence="3" id="KW-1185">Reference proteome</keyword>
<sequence length="168" mass="18591">MSFYLVSEGLTCFGLCSGAYQSLKFLHQADRAKSQGHTSVLKLWAVLGSLILYQQYVEVFLSWFPFYYWAKCVLLAALLTPKTNVPSLAFEAVVVPLVEAAEVVFDTRVKPALVQLAARHGYWLHCAAMQVALPSLADAELEKLAAELQRRLADIQALQQARADAADD</sequence>
<dbReference type="Pfam" id="PF03134">
    <property type="entry name" value="TB2_DP1_HVA22"/>
    <property type="match status" value="1"/>
</dbReference>
<gene>
    <name evidence="2" type="ORF">SPRG_20267</name>
</gene>
<dbReference type="AlphaFoldDB" id="A0A067CBH4"/>
<comment type="subcellular location">
    <subcellularLocation>
        <location evidence="1">Membrane</location>
        <topology evidence="1">Multi-pass membrane protein</topology>
    </subcellularLocation>
</comment>
<dbReference type="InterPro" id="IPR004345">
    <property type="entry name" value="TB2_DP1_HVA22"/>
</dbReference>
<evidence type="ECO:0000256" key="1">
    <source>
        <dbReference type="RuleBase" id="RU362006"/>
    </source>
</evidence>
<proteinExistence type="inferred from homology"/>